<dbReference type="AlphaFoldDB" id="A0A926DJP7"/>
<feature type="transmembrane region" description="Helical" evidence="5">
    <location>
        <begin position="63"/>
        <end position="85"/>
    </location>
</feature>
<name>A0A926DJP7_9FIRM</name>
<accession>A0A926DJP7</accession>
<dbReference type="InterPro" id="IPR006480">
    <property type="entry name" value="Phage_holin_4_1"/>
</dbReference>
<evidence type="ECO:0000256" key="1">
    <source>
        <dbReference type="ARBA" id="ARBA00004141"/>
    </source>
</evidence>
<evidence type="ECO:0000256" key="4">
    <source>
        <dbReference type="ARBA" id="ARBA00023136"/>
    </source>
</evidence>
<evidence type="ECO:0000313" key="6">
    <source>
        <dbReference type="EMBL" id="MBC8540175.1"/>
    </source>
</evidence>
<evidence type="ECO:0000256" key="3">
    <source>
        <dbReference type="ARBA" id="ARBA00022989"/>
    </source>
</evidence>
<reference evidence="6" key="1">
    <citation type="submission" date="2020-08" db="EMBL/GenBank/DDBJ databases">
        <title>Genome public.</title>
        <authorList>
            <person name="Liu C."/>
            <person name="Sun Q."/>
        </authorList>
    </citation>
    <scope>NUCLEOTIDE SEQUENCE</scope>
    <source>
        <strain evidence="6">H8</strain>
    </source>
</reference>
<comment type="caution">
    <text evidence="6">The sequence shown here is derived from an EMBL/GenBank/DDBJ whole genome shotgun (WGS) entry which is preliminary data.</text>
</comment>
<dbReference type="GO" id="GO:0016020">
    <property type="term" value="C:membrane"/>
    <property type="evidence" value="ECO:0007669"/>
    <property type="project" value="UniProtKB-SubCell"/>
</dbReference>
<dbReference type="RefSeq" id="WP_177679154.1">
    <property type="nucleotide sequence ID" value="NZ_JACRSU010000001.1"/>
</dbReference>
<dbReference type="EMBL" id="JACRSU010000001">
    <property type="protein sequence ID" value="MBC8540175.1"/>
    <property type="molecule type" value="Genomic_DNA"/>
</dbReference>
<dbReference type="Pfam" id="PF05105">
    <property type="entry name" value="Phage_holin_4_1"/>
    <property type="match status" value="1"/>
</dbReference>
<sequence length="128" mass="14023">MDNFITWMKLACGALAGILSFAFGGLDMLFSVLLVCILIDYVTGVLAALYEKRLNSEIGFRGILKKVMILLIVILAQMIGTAAGIEEVRDLVVGFYIANEGISVLENAGRMNVPVCKNFTKYLEQLRG</sequence>
<evidence type="ECO:0000313" key="7">
    <source>
        <dbReference type="Proteomes" id="UP000611762"/>
    </source>
</evidence>
<keyword evidence="4 5" id="KW-0472">Membrane</keyword>
<dbReference type="Proteomes" id="UP000611762">
    <property type="component" value="Unassembled WGS sequence"/>
</dbReference>
<protein>
    <submittedName>
        <fullName evidence="6">Phage holin family protein</fullName>
    </submittedName>
</protein>
<keyword evidence="7" id="KW-1185">Reference proteome</keyword>
<evidence type="ECO:0000256" key="2">
    <source>
        <dbReference type="ARBA" id="ARBA00022692"/>
    </source>
</evidence>
<comment type="subcellular location">
    <subcellularLocation>
        <location evidence="1">Membrane</location>
        <topology evidence="1">Multi-pass membrane protein</topology>
    </subcellularLocation>
</comment>
<gene>
    <name evidence="6" type="ORF">H8698_04205</name>
</gene>
<keyword evidence="2 5" id="KW-0812">Transmembrane</keyword>
<feature type="transmembrane region" description="Helical" evidence="5">
    <location>
        <begin position="32"/>
        <end position="51"/>
    </location>
</feature>
<keyword evidence="3 5" id="KW-1133">Transmembrane helix</keyword>
<proteinExistence type="predicted"/>
<dbReference type="NCBIfam" id="TIGR01593">
    <property type="entry name" value="holin_tox_secr"/>
    <property type="match status" value="1"/>
</dbReference>
<evidence type="ECO:0000256" key="5">
    <source>
        <dbReference type="SAM" id="Phobius"/>
    </source>
</evidence>
<organism evidence="6 7">
    <name type="scientific">Congzhengia minquanensis</name>
    <dbReference type="NCBI Taxonomy" id="2763657"/>
    <lineage>
        <taxon>Bacteria</taxon>
        <taxon>Bacillati</taxon>
        <taxon>Bacillota</taxon>
        <taxon>Clostridia</taxon>
        <taxon>Eubacteriales</taxon>
        <taxon>Oscillospiraceae</taxon>
        <taxon>Congzhengia</taxon>
    </lineage>
</organism>